<dbReference type="InterPro" id="IPR032675">
    <property type="entry name" value="LRR_dom_sf"/>
</dbReference>
<sequence length="307" mass="34360">METLSVELHAQIFDYACTDDGSTARSLSLVSRYMREVVRPFLYQSLVVSGFDQMSELEARIRHLPPYLRRIRHLFLSGRKKSQVAEERDIEHREVEESLAKSILTLAAPTLEALTLITSFPLSSTSMITYLFSLSLPQLCELSIKGFYPFPSKRLAMPRLERLHLSGIRNPHGLLGFGALDAACPSLTHLRISGLVSAVSFACELREALHPERSTPLRFPATLPRTIEHVVVQSGSFPKGFHQYSAARMGHAEMAATLEELLLAAEDTEVKFTLSCQNDDTYEGMLRSWTDRLGNGEGCWSTQASRT</sequence>
<keyword evidence="2" id="KW-1185">Reference proteome</keyword>
<dbReference type="SUPFAM" id="SSF52047">
    <property type="entry name" value="RNI-like"/>
    <property type="match status" value="1"/>
</dbReference>
<organism evidence="1 2">
    <name type="scientific">Laetiporus sulphureus 93-53</name>
    <dbReference type="NCBI Taxonomy" id="1314785"/>
    <lineage>
        <taxon>Eukaryota</taxon>
        <taxon>Fungi</taxon>
        <taxon>Dikarya</taxon>
        <taxon>Basidiomycota</taxon>
        <taxon>Agaricomycotina</taxon>
        <taxon>Agaricomycetes</taxon>
        <taxon>Polyporales</taxon>
        <taxon>Laetiporus</taxon>
    </lineage>
</organism>
<dbReference type="STRING" id="1314785.A0A165C0X7"/>
<evidence type="ECO:0000313" key="1">
    <source>
        <dbReference type="EMBL" id="KZT02002.1"/>
    </source>
</evidence>
<dbReference type="RefSeq" id="XP_040759742.1">
    <property type="nucleotide sequence ID" value="XM_040909893.1"/>
</dbReference>
<dbReference type="InParanoid" id="A0A165C0X7"/>
<dbReference type="EMBL" id="KV427657">
    <property type="protein sequence ID" value="KZT02002.1"/>
    <property type="molecule type" value="Genomic_DNA"/>
</dbReference>
<proteinExistence type="predicted"/>
<accession>A0A165C0X7</accession>
<gene>
    <name evidence="1" type="ORF">LAESUDRAFT_730711</name>
</gene>
<evidence type="ECO:0008006" key="3">
    <source>
        <dbReference type="Google" id="ProtNLM"/>
    </source>
</evidence>
<dbReference type="Gene3D" id="3.80.10.10">
    <property type="entry name" value="Ribonuclease Inhibitor"/>
    <property type="match status" value="1"/>
</dbReference>
<reference evidence="1 2" key="1">
    <citation type="journal article" date="2016" name="Mol. Biol. Evol.">
        <title>Comparative Genomics of Early-Diverging Mushroom-Forming Fungi Provides Insights into the Origins of Lignocellulose Decay Capabilities.</title>
        <authorList>
            <person name="Nagy L.G."/>
            <person name="Riley R."/>
            <person name="Tritt A."/>
            <person name="Adam C."/>
            <person name="Daum C."/>
            <person name="Floudas D."/>
            <person name="Sun H."/>
            <person name="Yadav J.S."/>
            <person name="Pangilinan J."/>
            <person name="Larsson K.H."/>
            <person name="Matsuura K."/>
            <person name="Barry K."/>
            <person name="Labutti K."/>
            <person name="Kuo R."/>
            <person name="Ohm R.A."/>
            <person name="Bhattacharya S.S."/>
            <person name="Shirouzu T."/>
            <person name="Yoshinaga Y."/>
            <person name="Martin F.M."/>
            <person name="Grigoriev I.V."/>
            <person name="Hibbett D.S."/>
        </authorList>
    </citation>
    <scope>NUCLEOTIDE SEQUENCE [LARGE SCALE GENOMIC DNA]</scope>
    <source>
        <strain evidence="1 2">93-53</strain>
    </source>
</reference>
<evidence type="ECO:0000313" key="2">
    <source>
        <dbReference type="Proteomes" id="UP000076871"/>
    </source>
</evidence>
<name>A0A165C0X7_9APHY</name>
<dbReference type="AlphaFoldDB" id="A0A165C0X7"/>
<dbReference type="Proteomes" id="UP000076871">
    <property type="component" value="Unassembled WGS sequence"/>
</dbReference>
<dbReference type="GeneID" id="63826922"/>
<dbReference type="OrthoDB" id="3256367at2759"/>
<protein>
    <recommendedName>
        <fullName evidence="3">F-box domain-containing protein</fullName>
    </recommendedName>
</protein>